<keyword evidence="1 7" id="KW-0808">Transferase</keyword>
<accession>A0A9W7YBA3</accession>
<keyword evidence="7" id="KW-0012">Acyltransferase</keyword>
<dbReference type="SMART" id="SM00212">
    <property type="entry name" value="UBCc"/>
    <property type="match status" value="1"/>
</dbReference>
<dbReference type="CDD" id="cd23805">
    <property type="entry name" value="UBCc_UBE2T"/>
    <property type="match status" value="1"/>
</dbReference>
<dbReference type="InterPro" id="IPR023313">
    <property type="entry name" value="UBQ-conjugating_AS"/>
</dbReference>
<keyword evidence="4" id="KW-0547">Nucleotide-binding</keyword>
<dbReference type="Proteomes" id="UP001143981">
    <property type="component" value="Unassembled WGS sequence"/>
</dbReference>
<comment type="caution">
    <text evidence="7">The sequence shown here is derived from an EMBL/GenBank/DDBJ whole genome shotgun (WGS) entry which is preliminary data.</text>
</comment>
<feature type="domain" description="UBC core" evidence="6">
    <location>
        <begin position="1"/>
        <end position="145"/>
    </location>
</feature>
<keyword evidence="8" id="KW-1185">Reference proteome</keyword>
<feature type="compositionally biased region" description="Low complexity" evidence="5">
    <location>
        <begin position="144"/>
        <end position="158"/>
    </location>
</feature>
<evidence type="ECO:0000256" key="3">
    <source>
        <dbReference type="PROSITE-ProRule" id="PRU10133"/>
    </source>
</evidence>
<sequence>MKEAKMLQSELPAGIVCIPREECLDRYHAQIDGPPSTPYERGRFSVDVSLSSCYPMEPPSMRFETRIYHPNIDDHGNICLDVLKSGKNGCWTPSWTLAKVLVALSVLLATPNPHDPLMPDIADQMLSDGSAYMAAAREWTARYAAPSAEDAAAEPDTSVGTAVPSSDAGDGESPTKRRK</sequence>
<proteinExistence type="inferred from homology"/>
<feature type="non-terminal residue" evidence="7">
    <location>
        <position position="179"/>
    </location>
</feature>
<dbReference type="Pfam" id="PF00179">
    <property type="entry name" value="UQ_con"/>
    <property type="match status" value="1"/>
</dbReference>
<reference evidence="7" key="1">
    <citation type="submission" date="2022-07" db="EMBL/GenBank/DDBJ databases">
        <title>Phylogenomic reconstructions and comparative analyses of Kickxellomycotina fungi.</title>
        <authorList>
            <person name="Reynolds N.K."/>
            <person name="Stajich J.E."/>
            <person name="Barry K."/>
            <person name="Grigoriev I.V."/>
            <person name="Crous P."/>
            <person name="Smith M.E."/>
        </authorList>
    </citation>
    <scope>NUCLEOTIDE SEQUENCE</scope>
    <source>
        <strain evidence="7">BCRC 34381</strain>
    </source>
</reference>
<evidence type="ECO:0000256" key="5">
    <source>
        <dbReference type="SAM" id="MobiDB-lite"/>
    </source>
</evidence>
<dbReference type="PROSITE" id="PS00183">
    <property type="entry name" value="UBC_1"/>
    <property type="match status" value="1"/>
</dbReference>
<comment type="similarity">
    <text evidence="4">Belongs to the ubiquitin-conjugating enzyme family.</text>
</comment>
<keyword evidence="2 4" id="KW-0833">Ubl conjugation pathway</keyword>
<dbReference type="EMBL" id="JANBOI010000569">
    <property type="protein sequence ID" value="KAJ1729686.1"/>
    <property type="molecule type" value="Genomic_DNA"/>
</dbReference>
<name>A0A9W7YBA3_9FUNG</name>
<dbReference type="GO" id="GO:0005524">
    <property type="term" value="F:ATP binding"/>
    <property type="evidence" value="ECO:0007669"/>
    <property type="project" value="UniProtKB-UniRule"/>
</dbReference>
<dbReference type="AlphaFoldDB" id="A0A9W7YBA3"/>
<dbReference type="PANTHER" id="PTHR24068">
    <property type="entry name" value="UBIQUITIN-CONJUGATING ENZYME E2"/>
    <property type="match status" value="1"/>
</dbReference>
<dbReference type="GO" id="GO:0061631">
    <property type="term" value="F:ubiquitin conjugating enzyme activity"/>
    <property type="evidence" value="ECO:0007669"/>
    <property type="project" value="UniProtKB-EC"/>
</dbReference>
<dbReference type="Gene3D" id="3.10.110.10">
    <property type="entry name" value="Ubiquitin Conjugating Enzyme"/>
    <property type="match status" value="1"/>
</dbReference>
<evidence type="ECO:0000256" key="2">
    <source>
        <dbReference type="ARBA" id="ARBA00022786"/>
    </source>
</evidence>
<dbReference type="OrthoDB" id="9978460at2759"/>
<keyword evidence="4" id="KW-0067">ATP-binding</keyword>
<dbReference type="SUPFAM" id="SSF54495">
    <property type="entry name" value="UBC-like"/>
    <property type="match status" value="1"/>
</dbReference>
<evidence type="ECO:0000256" key="4">
    <source>
        <dbReference type="RuleBase" id="RU362109"/>
    </source>
</evidence>
<organism evidence="7 8">
    <name type="scientific">Coemansia biformis</name>
    <dbReference type="NCBI Taxonomy" id="1286918"/>
    <lineage>
        <taxon>Eukaryota</taxon>
        <taxon>Fungi</taxon>
        <taxon>Fungi incertae sedis</taxon>
        <taxon>Zoopagomycota</taxon>
        <taxon>Kickxellomycotina</taxon>
        <taxon>Kickxellomycetes</taxon>
        <taxon>Kickxellales</taxon>
        <taxon>Kickxellaceae</taxon>
        <taxon>Coemansia</taxon>
    </lineage>
</organism>
<dbReference type="InterPro" id="IPR000608">
    <property type="entry name" value="UBC"/>
</dbReference>
<gene>
    <name evidence="7" type="primary">UBE2T</name>
    <name evidence="7" type="ORF">LPJ61_003404</name>
</gene>
<feature type="active site" description="Glycyl thioester intermediate" evidence="3">
    <location>
        <position position="79"/>
    </location>
</feature>
<evidence type="ECO:0000313" key="8">
    <source>
        <dbReference type="Proteomes" id="UP001143981"/>
    </source>
</evidence>
<evidence type="ECO:0000313" key="7">
    <source>
        <dbReference type="EMBL" id="KAJ1729686.1"/>
    </source>
</evidence>
<protein>
    <submittedName>
        <fullName evidence="7">Ubiquitin-conjugating enzyme E2 T</fullName>
        <ecNumber evidence="7">2.3.2.23</ecNumber>
    </submittedName>
</protein>
<dbReference type="InterPro" id="IPR016135">
    <property type="entry name" value="UBQ-conjugating_enzyme/RWD"/>
</dbReference>
<evidence type="ECO:0000259" key="6">
    <source>
        <dbReference type="PROSITE" id="PS50127"/>
    </source>
</evidence>
<evidence type="ECO:0000256" key="1">
    <source>
        <dbReference type="ARBA" id="ARBA00022679"/>
    </source>
</evidence>
<feature type="region of interest" description="Disordered" evidence="5">
    <location>
        <begin position="144"/>
        <end position="179"/>
    </location>
</feature>
<dbReference type="PROSITE" id="PS50127">
    <property type="entry name" value="UBC_2"/>
    <property type="match status" value="1"/>
</dbReference>
<dbReference type="EC" id="2.3.2.23" evidence="7"/>